<dbReference type="RefSeq" id="WP_203946830.1">
    <property type="nucleotide sequence ID" value="NZ_BOOR01000038.1"/>
</dbReference>
<sequence>MITLEDIARAHTGWTIWRSDVGRWWATRRGPVDFEALRSGFAMTVDADDAESLAAELVAQARLAAESTSGSASS</sequence>
<accession>A0A8J3V3G4</accession>
<name>A0A8J3V3G4_9ACTN</name>
<proteinExistence type="predicted"/>
<dbReference type="EMBL" id="BOOR01000038">
    <property type="protein sequence ID" value="GII56687.1"/>
    <property type="molecule type" value="Genomic_DNA"/>
</dbReference>
<dbReference type="AlphaFoldDB" id="A0A8J3V3G4"/>
<gene>
    <name evidence="1" type="ORF">Pth03_50760</name>
</gene>
<reference evidence="1" key="1">
    <citation type="submission" date="2021-01" db="EMBL/GenBank/DDBJ databases">
        <title>Whole genome shotgun sequence of Planotetraspora thailandica NBRC 104271.</title>
        <authorList>
            <person name="Komaki H."/>
            <person name="Tamura T."/>
        </authorList>
    </citation>
    <scope>NUCLEOTIDE SEQUENCE</scope>
    <source>
        <strain evidence="1">NBRC 104271</strain>
    </source>
</reference>
<protein>
    <submittedName>
        <fullName evidence="1">Uncharacterized protein</fullName>
    </submittedName>
</protein>
<dbReference type="Proteomes" id="UP000605992">
    <property type="component" value="Unassembled WGS sequence"/>
</dbReference>
<comment type="caution">
    <text evidence="1">The sequence shown here is derived from an EMBL/GenBank/DDBJ whole genome shotgun (WGS) entry which is preliminary data.</text>
</comment>
<keyword evidence="2" id="KW-1185">Reference proteome</keyword>
<evidence type="ECO:0000313" key="1">
    <source>
        <dbReference type="EMBL" id="GII56687.1"/>
    </source>
</evidence>
<evidence type="ECO:0000313" key="2">
    <source>
        <dbReference type="Proteomes" id="UP000605992"/>
    </source>
</evidence>
<organism evidence="1 2">
    <name type="scientific">Planotetraspora thailandica</name>
    <dbReference type="NCBI Taxonomy" id="487172"/>
    <lineage>
        <taxon>Bacteria</taxon>
        <taxon>Bacillati</taxon>
        <taxon>Actinomycetota</taxon>
        <taxon>Actinomycetes</taxon>
        <taxon>Streptosporangiales</taxon>
        <taxon>Streptosporangiaceae</taxon>
        <taxon>Planotetraspora</taxon>
    </lineage>
</organism>